<evidence type="ECO:0000313" key="3">
    <source>
        <dbReference type="Proteomes" id="UP000322918"/>
    </source>
</evidence>
<accession>A0A5M9HJ90</accession>
<protein>
    <recommendedName>
        <fullName evidence="4">Aspartyl protease</fullName>
    </recommendedName>
</protein>
<name>A0A5M9HJ90_9SPHI</name>
<feature type="chain" id="PRO_5024361834" description="Aspartyl protease" evidence="1">
    <location>
        <begin position="21"/>
        <end position="446"/>
    </location>
</feature>
<evidence type="ECO:0000313" key="2">
    <source>
        <dbReference type="EMBL" id="KAA8485067.1"/>
    </source>
</evidence>
<evidence type="ECO:0000256" key="1">
    <source>
        <dbReference type="SAM" id="SignalP"/>
    </source>
</evidence>
<dbReference type="RefSeq" id="WP_141814833.1">
    <property type="nucleotide sequence ID" value="NZ_VFPL01000001.1"/>
</dbReference>
<proteinExistence type="predicted"/>
<keyword evidence="3" id="KW-1185">Reference proteome</keyword>
<dbReference type="InterPro" id="IPR034122">
    <property type="entry name" value="Retropepsin-like_bacterial"/>
</dbReference>
<dbReference type="InterPro" id="IPR021109">
    <property type="entry name" value="Peptidase_aspartic_dom_sf"/>
</dbReference>
<keyword evidence="1" id="KW-0732">Signal</keyword>
<dbReference type="Proteomes" id="UP000322918">
    <property type="component" value="Unassembled WGS sequence"/>
</dbReference>
<dbReference type="EMBL" id="VWNE01000006">
    <property type="protein sequence ID" value="KAA8485067.1"/>
    <property type="molecule type" value="Genomic_DNA"/>
</dbReference>
<feature type="signal peptide" evidence="1">
    <location>
        <begin position="1"/>
        <end position="20"/>
    </location>
</feature>
<dbReference type="OrthoDB" id="1100862at2"/>
<comment type="caution">
    <text evidence="2">The sequence shown here is derived from an EMBL/GenBank/DDBJ whole genome shotgun (WGS) entry which is preliminary data.</text>
</comment>
<sequence>MQRILLTLLLSVSFTLSSFAQRNYPQELISLIEQGRCFEAREYRSQYADKLPSNDRTFDVFYKAHMALFFNKPDSAAIYLEDLIANHELKIGPRIGTYYGKLLTVYDSKQRFNEGILLCDKYMDHLKRNPFDRDLRFIQNELTTIENIKKEFGYYEIEPRIKIERDSAAREAIKINDGEYIRFNAKYNNVTAETWFDTGVPGFMITRSLADNIGTKLINKSKDSVQIINGIPVRARIEVIDQITMGSVTLYNIPVLVFNERFVPYTADSLNVNANIEKKINDRQIVMGVSAMKLIGRIDFDLEKRTVSFPGSTEKIGSSDSSNIYFADRDLYMKLKINELNYVGYLNTGSDCTLNMTSSFHEKYKRQAETDSIAQRKPLVHHTTAGNIFPDVNLDVKLITNENEVLISDRKHRVNIFDGVIGVNLFKKLGSKIIFDFNNMRVKVSR</sequence>
<evidence type="ECO:0008006" key="4">
    <source>
        <dbReference type="Google" id="ProtNLM"/>
    </source>
</evidence>
<dbReference type="AlphaFoldDB" id="A0A5M9HJ90"/>
<reference evidence="2 3" key="1">
    <citation type="submission" date="2019-09" db="EMBL/GenBank/DDBJ databases">
        <title>Pararcticibacter amylolyticus gen. nov., sp. nov., isolated from a rottenly hemp rope, and reclassification of Pedobacter tournemirensis as Pararcticibacter tournemirensis comb. nov.</title>
        <authorList>
            <person name="Cai Y."/>
        </authorList>
    </citation>
    <scope>NUCLEOTIDE SEQUENCE [LARGE SCALE GENOMIC DNA]</scope>
    <source>
        <strain evidence="2 3">TF5-37.2-LB10</strain>
    </source>
</reference>
<organism evidence="2 3">
    <name type="scientific">Arcticibacter tournemirensis</name>
    <dbReference type="NCBI Taxonomy" id="699437"/>
    <lineage>
        <taxon>Bacteria</taxon>
        <taxon>Pseudomonadati</taxon>
        <taxon>Bacteroidota</taxon>
        <taxon>Sphingobacteriia</taxon>
        <taxon>Sphingobacteriales</taxon>
        <taxon>Sphingobacteriaceae</taxon>
        <taxon>Arcticibacter</taxon>
    </lineage>
</organism>
<gene>
    <name evidence="2" type="ORF">F1649_05395</name>
</gene>
<dbReference type="Gene3D" id="2.40.70.10">
    <property type="entry name" value="Acid Proteases"/>
    <property type="match status" value="1"/>
</dbReference>
<dbReference type="CDD" id="cd05483">
    <property type="entry name" value="retropepsin_like_bacteria"/>
    <property type="match status" value="1"/>
</dbReference>
<dbReference type="Pfam" id="PF13650">
    <property type="entry name" value="Asp_protease_2"/>
    <property type="match status" value="1"/>
</dbReference>